<evidence type="ECO:0000256" key="7">
    <source>
        <dbReference type="ARBA" id="ARBA00023136"/>
    </source>
</evidence>
<dbReference type="AlphaFoldDB" id="R4VLS7"/>
<evidence type="ECO:0000313" key="10">
    <source>
        <dbReference type="Proteomes" id="UP000017881"/>
    </source>
</evidence>
<evidence type="ECO:0000256" key="6">
    <source>
        <dbReference type="ARBA" id="ARBA00022840"/>
    </source>
</evidence>
<evidence type="ECO:0000256" key="1">
    <source>
        <dbReference type="ARBA" id="ARBA00004417"/>
    </source>
</evidence>
<dbReference type="Proteomes" id="UP000017881">
    <property type="component" value="Chromosome"/>
</dbReference>
<dbReference type="GO" id="GO:0016887">
    <property type="term" value="F:ATP hydrolysis activity"/>
    <property type="evidence" value="ECO:0007669"/>
    <property type="project" value="InterPro"/>
</dbReference>
<evidence type="ECO:0000256" key="2">
    <source>
        <dbReference type="ARBA" id="ARBA00005417"/>
    </source>
</evidence>
<reference evidence="9 10" key="1">
    <citation type="journal article" date="2013" name="Genome Announc.">
        <title>Draft Genome of Spiribacter salinus M19-40, an Abundant Gammaproteobacterium in Aquatic Hypersaline Environments.</title>
        <authorList>
            <person name="Leon M.J."/>
            <person name="Ghai R."/>
            <person name="Fernandez A.B."/>
            <person name="Sanchez-Porro C."/>
            <person name="Rodriguez-Valera F."/>
            <person name="Ventosa A."/>
        </authorList>
    </citation>
    <scope>NUCLEOTIDE SEQUENCE [LARGE SCALE GENOMIC DNA]</scope>
    <source>
        <strain evidence="9">M19-40</strain>
    </source>
</reference>
<dbReference type="eggNOG" id="COG1126">
    <property type="taxonomic scope" value="Bacteria"/>
</dbReference>
<dbReference type="SUPFAM" id="SSF52540">
    <property type="entry name" value="P-loop containing nucleoside triphosphate hydrolases"/>
    <property type="match status" value="1"/>
</dbReference>
<keyword evidence="5" id="KW-0547">Nucleotide-binding</keyword>
<dbReference type="Gene3D" id="3.40.50.300">
    <property type="entry name" value="P-loop containing nucleotide triphosphate hydrolases"/>
    <property type="match status" value="1"/>
</dbReference>
<sequence length="258" mass="27497">MSAMSTTLPLSLRNVMLERQGRRLLGPINLDLDREGRTVILGPNGAGKSLLLRLCHGLLSPTLGEVSCAAAGAPTRSEVRRRQAMVFQRPALLRRSALANVTYALNLLGVRGADARSQAMKALDLVGLAALADRSARVLSGGEQQRLALARAWVLQPEILFLDEPTSALDPGTTQSIESAINRFADHGTKIVMVTHNLGQARRMADHCLFLAGGRIVESALASTFLAQPATPAAAHFLAGEQGAFLQGQDDVQGYDSI</sequence>
<accession>R4VLS7</accession>
<dbReference type="InterPro" id="IPR050086">
    <property type="entry name" value="MetN_ABC_transporter-like"/>
</dbReference>
<dbReference type="InterPro" id="IPR003439">
    <property type="entry name" value="ABC_transporter-like_ATP-bd"/>
</dbReference>
<dbReference type="InterPro" id="IPR017871">
    <property type="entry name" value="ABC_transporter-like_CS"/>
</dbReference>
<comment type="similarity">
    <text evidence="2">Belongs to the ABC transporter superfamily.</text>
</comment>
<keyword evidence="4" id="KW-1003">Cell membrane</keyword>
<dbReference type="PATRIC" id="fig|1260251.3.peg.471"/>
<evidence type="ECO:0000256" key="3">
    <source>
        <dbReference type="ARBA" id="ARBA00022448"/>
    </source>
</evidence>
<dbReference type="OrthoDB" id="9802264at2"/>
<dbReference type="InterPro" id="IPR027417">
    <property type="entry name" value="P-loop_NTPase"/>
</dbReference>
<evidence type="ECO:0000313" key="9">
    <source>
        <dbReference type="EMBL" id="AGM40563.1"/>
    </source>
</evidence>
<dbReference type="PROSITE" id="PS00211">
    <property type="entry name" value="ABC_TRANSPORTER_1"/>
    <property type="match status" value="1"/>
</dbReference>
<keyword evidence="10" id="KW-1185">Reference proteome</keyword>
<proteinExistence type="inferred from homology"/>
<keyword evidence="6" id="KW-0067">ATP-binding</keyword>
<dbReference type="HOGENOM" id="CLU_000604_1_22_6"/>
<dbReference type="Pfam" id="PF00005">
    <property type="entry name" value="ABC_tran"/>
    <property type="match status" value="1"/>
</dbReference>
<dbReference type="SMART" id="SM00382">
    <property type="entry name" value="AAA"/>
    <property type="match status" value="1"/>
</dbReference>
<evidence type="ECO:0000256" key="4">
    <source>
        <dbReference type="ARBA" id="ARBA00022475"/>
    </source>
</evidence>
<dbReference type="PANTHER" id="PTHR43166">
    <property type="entry name" value="AMINO ACID IMPORT ATP-BINDING PROTEIN"/>
    <property type="match status" value="1"/>
</dbReference>
<gene>
    <name evidence="9" type="ORF">SPISAL_02340</name>
</gene>
<dbReference type="InterPro" id="IPR003593">
    <property type="entry name" value="AAA+_ATPase"/>
</dbReference>
<evidence type="ECO:0000256" key="5">
    <source>
        <dbReference type="ARBA" id="ARBA00022741"/>
    </source>
</evidence>
<keyword evidence="3" id="KW-0813">Transport</keyword>
<dbReference type="KEGG" id="ssal:SPISAL_02340"/>
<dbReference type="GO" id="GO:0005886">
    <property type="term" value="C:plasma membrane"/>
    <property type="evidence" value="ECO:0007669"/>
    <property type="project" value="UniProtKB-SubCell"/>
</dbReference>
<protein>
    <submittedName>
        <fullName evidence="9">ABC transporter-like protein</fullName>
    </submittedName>
</protein>
<dbReference type="RefSeq" id="WP_016352870.1">
    <property type="nucleotide sequence ID" value="NC_021291.1"/>
</dbReference>
<dbReference type="EMBL" id="CP005963">
    <property type="protein sequence ID" value="AGM40563.1"/>
    <property type="molecule type" value="Genomic_DNA"/>
</dbReference>
<evidence type="ECO:0000259" key="8">
    <source>
        <dbReference type="PROSITE" id="PS50893"/>
    </source>
</evidence>
<organism evidence="9 10">
    <name type="scientific">Spiribacter salinus M19-40</name>
    <dbReference type="NCBI Taxonomy" id="1260251"/>
    <lineage>
        <taxon>Bacteria</taxon>
        <taxon>Pseudomonadati</taxon>
        <taxon>Pseudomonadota</taxon>
        <taxon>Gammaproteobacteria</taxon>
        <taxon>Chromatiales</taxon>
        <taxon>Ectothiorhodospiraceae</taxon>
        <taxon>Spiribacter</taxon>
    </lineage>
</organism>
<feature type="domain" description="ABC transporter" evidence="8">
    <location>
        <begin position="10"/>
        <end position="238"/>
    </location>
</feature>
<dbReference type="PROSITE" id="PS50893">
    <property type="entry name" value="ABC_TRANSPORTER_2"/>
    <property type="match status" value="1"/>
</dbReference>
<dbReference type="GO" id="GO:0005524">
    <property type="term" value="F:ATP binding"/>
    <property type="evidence" value="ECO:0007669"/>
    <property type="project" value="UniProtKB-KW"/>
</dbReference>
<name>R4VLS7_9GAMM</name>
<comment type="subcellular location">
    <subcellularLocation>
        <location evidence="1">Cell inner membrane</location>
        <topology evidence="1">Peripheral membrane protein</topology>
    </subcellularLocation>
</comment>
<keyword evidence="7" id="KW-0472">Membrane</keyword>
<dbReference type="PANTHER" id="PTHR43166:SF9">
    <property type="entry name" value="GLUTAMATE_ASPARTATE IMPORT ATP-BINDING PROTEIN GLTL"/>
    <property type="match status" value="1"/>
</dbReference>